<dbReference type="InterPro" id="IPR001482">
    <property type="entry name" value="T2SS/T4SS_dom"/>
</dbReference>
<dbReference type="RefSeq" id="WP_343768786.1">
    <property type="nucleotide sequence ID" value="NZ_BAAACF010000001.1"/>
</dbReference>
<proteinExistence type="inferred from homology"/>
<evidence type="ECO:0000313" key="6">
    <source>
        <dbReference type="Proteomes" id="UP001500339"/>
    </source>
</evidence>
<keyword evidence="2" id="KW-0547">Nucleotide-binding</keyword>
<dbReference type="PROSITE" id="PS00662">
    <property type="entry name" value="T2SP_E"/>
    <property type="match status" value="1"/>
</dbReference>
<gene>
    <name evidence="5" type="ORF">GCM10008905_16980</name>
</gene>
<dbReference type="InterPro" id="IPR027417">
    <property type="entry name" value="P-loop_NTPase"/>
</dbReference>
<sequence>MVASSIAFIDNIIREAMKMGCSDIHMDPYSSKVNIKYRIDGIIYGIHQLPLEGYSRVVGRLKVMSGMDTTERRIPQEGKFQFKFKEEIHDIRVSIIPTIKGEKVSIRILYNELKISELNQIGFDKEVSKRIKKLLKASGGMILISGPTGSGKTTTLYAMINEILNKNNNIITLEDPVEYSVDGVNQINVNPKIGLTFSETLKSVIRQDPDVIMLGEIRDKETAEISARAAITGHLVMSTIHTEDAPSTILRLIDMGIPKYMVGNAVRAVIAQRLIKKLCPHCKVEDENIKMDFIAYKSRGCTSCHHVGYLGRTLVYEIMEIDDIHKEIINNNFSTRLLKNHSIRTGMKSLKSRGLELFREGITSLEELKAL</sequence>
<dbReference type="PANTHER" id="PTHR30258">
    <property type="entry name" value="TYPE II SECRETION SYSTEM PROTEIN GSPE-RELATED"/>
    <property type="match status" value="1"/>
</dbReference>
<reference evidence="5 6" key="1">
    <citation type="journal article" date="2019" name="Int. J. Syst. Evol. Microbiol.">
        <title>The Global Catalogue of Microorganisms (GCM) 10K type strain sequencing project: providing services to taxonomists for standard genome sequencing and annotation.</title>
        <authorList>
            <consortium name="The Broad Institute Genomics Platform"/>
            <consortium name="The Broad Institute Genome Sequencing Center for Infectious Disease"/>
            <person name="Wu L."/>
            <person name="Ma J."/>
        </authorList>
    </citation>
    <scope>NUCLEOTIDE SEQUENCE [LARGE SCALE GENOMIC DNA]</scope>
    <source>
        <strain evidence="5 6">JCM 1405</strain>
    </source>
</reference>
<dbReference type="CDD" id="cd01129">
    <property type="entry name" value="PulE-GspE-like"/>
    <property type="match status" value="1"/>
</dbReference>
<evidence type="ECO:0000313" key="5">
    <source>
        <dbReference type="EMBL" id="GAA0723854.1"/>
    </source>
</evidence>
<comment type="similarity">
    <text evidence="1">Belongs to the GSP E family.</text>
</comment>
<feature type="domain" description="Bacterial type II secretion system protein E" evidence="4">
    <location>
        <begin position="205"/>
        <end position="219"/>
    </location>
</feature>
<evidence type="ECO:0000256" key="2">
    <source>
        <dbReference type="ARBA" id="ARBA00022741"/>
    </source>
</evidence>
<dbReference type="Proteomes" id="UP001500339">
    <property type="component" value="Unassembled WGS sequence"/>
</dbReference>
<evidence type="ECO:0000256" key="3">
    <source>
        <dbReference type="ARBA" id="ARBA00022840"/>
    </source>
</evidence>
<evidence type="ECO:0000259" key="4">
    <source>
        <dbReference type="PROSITE" id="PS00662"/>
    </source>
</evidence>
<dbReference type="Gene3D" id="3.40.50.300">
    <property type="entry name" value="P-loop containing nucleotide triphosphate hydrolases"/>
    <property type="match status" value="1"/>
</dbReference>
<name>A0ABN1IYG4_9CLOT</name>
<organism evidence="5 6">
    <name type="scientific">Clostridium malenominatum</name>
    <dbReference type="NCBI Taxonomy" id="1539"/>
    <lineage>
        <taxon>Bacteria</taxon>
        <taxon>Bacillati</taxon>
        <taxon>Bacillota</taxon>
        <taxon>Clostridia</taxon>
        <taxon>Eubacteriales</taxon>
        <taxon>Clostridiaceae</taxon>
        <taxon>Clostridium</taxon>
    </lineage>
</organism>
<protein>
    <recommendedName>
        <fullName evidence="4">Bacterial type II secretion system protein E domain-containing protein</fullName>
    </recommendedName>
</protein>
<accession>A0ABN1IYG4</accession>
<dbReference type="Gene3D" id="3.30.450.90">
    <property type="match status" value="1"/>
</dbReference>
<comment type="caution">
    <text evidence="5">The sequence shown here is derived from an EMBL/GenBank/DDBJ whole genome shotgun (WGS) entry which is preliminary data.</text>
</comment>
<keyword evidence="3" id="KW-0067">ATP-binding</keyword>
<dbReference type="PANTHER" id="PTHR30258:SF1">
    <property type="entry name" value="PROTEIN TRANSPORT PROTEIN HOFB HOMOLOG"/>
    <property type="match status" value="1"/>
</dbReference>
<dbReference type="EMBL" id="BAAACF010000001">
    <property type="protein sequence ID" value="GAA0723854.1"/>
    <property type="molecule type" value="Genomic_DNA"/>
</dbReference>
<dbReference type="SUPFAM" id="SSF52540">
    <property type="entry name" value="P-loop containing nucleoside triphosphate hydrolases"/>
    <property type="match status" value="1"/>
</dbReference>
<dbReference type="Pfam" id="PF00437">
    <property type="entry name" value="T2SSE"/>
    <property type="match status" value="1"/>
</dbReference>
<evidence type="ECO:0000256" key="1">
    <source>
        <dbReference type="ARBA" id="ARBA00006611"/>
    </source>
</evidence>
<keyword evidence="6" id="KW-1185">Reference proteome</keyword>